<evidence type="ECO:0000256" key="1">
    <source>
        <dbReference type="SAM" id="MobiDB-lite"/>
    </source>
</evidence>
<evidence type="ECO:0000313" key="3">
    <source>
        <dbReference type="Proteomes" id="UP000709295"/>
    </source>
</evidence>
<dbReference type="Proteomes" id="UP000709295">
    <property type="component" value="Unassembled WGS sequence"/>
</dbReference>
<protein>
    <submittedName>
        <fullName evidence="2">Uncharacterized protein</fullName>
    </submittedName>
</protein>
<dbReference type="EMBL" id="JAENGY010001441">
    <property type="protein sequence ID" value="KAG6949297.1"/>
    <property type="molecule type" value="Genomic_DNA"/>
</dbReference>
<accession>A0A8J5IKV4</accession>
<evidence type="ECO:0000313" key="2">
    <source>
        <dbReference type="EMBL" id="KAG6949297.1"/>
    </source>
</evidence>
<gene>
    <name evidence="2" type="ORF">JG688_00014681</name>
</gene>
<feature type="compositionally biased region" description="Polar residues" evidence="1">
    <location>
        <begin position="13"/>
        <end position="31"/>
    </location>
</feature>
<keyword evidence="3" id="KW-1185">Reference proteome</keyword>
<name>A0A8J5IKV4_9STRA</name>
<dbReference type="AlphaFoldDB" id="A0A8J5IKV4"/>
<sequence length="76" mass="7642">MDASDEVVVGTGNPLSNSADSASVLAGTSQDPIALSDGSASSPEPEQNDDVELAPGSERGISVISSQETSFSGFRI</sequence>
<reference evidence="2" key="1">
    <citation type="submission" date="2021-01" db="EMBL/GenBank/DDBJ databases">
        <title>Phytophthora aleatoria, a newly-described species from Pinus radiata is distinct from Phytophthora cactorum isolates based on comparative genomics.</title>
        <authorList>
            <person name="Mcdougal R."/>
            <person name="Panda P."/>
            <person name="Williams N."/>
            <person name="Studholme D.J."/>
        </authorList>
    </citation>
    <scope>NUCLEOTIDE SEQUENCE</scope>
    <source>
        <strain evidence="2">NZFS 4037</strain>
    </source>
</reference>
<feature type="compositionally biased region" description="Polar residues" evidence="1">
    <location>
        <begin position="63"/>
        <end position="76"/>
    </location>
</feature>
<organism evidence="2 3">
    <name type="scientific">Phytophthora aleatoria</name>
    <dbReference type="NCBI Taxonomy" id="2496075"/>
    <lineage>
        <taxon>Eukaryota</taxon>
        <taxon>Sar</taxon>
        <taxon>Stramenopiles</taxon>
        <taxon>Oomycota</taxon>
        <taxon>Peronosporomycetes</taxon>
        <taxon>Peronosporales</taxon>
        <taxon>Peronosporaceae</taxon>
        <taxon>Phytophthora</taxon>
    </lineage>
</organism>
<feature type="region of interest" description="Disordered" evidence="1">
    <location>
        <begin position="1"/>
        <end position="76"/>
    </location>
</feature>
<proteinExistence type="predicted"/>
<comment type="caution">
    <text evidence="2">The sequence shown here is derived from an EMBL/GenBank/DDBJ whole genome shotgun (WGS) entry which is preliminary data.</text>
</comment>